<dbReference type="CDD" id="cd17352">
    <property type="entry name" value="MFS_MCT_SLC16"/>
    <property type="match status" value="1"/>
</dbReference>
<feature type="transmembrane region" description="Helical" evidence="4">
    <location>
        <begin position="389"/>
        <end position="412"/>
    </location>
</feature>
<keyword evidence="7" id="KW-1185">Reference proteome</keyword>
<protein>
    <recommendedName>
        <fullName evidence="5">Major facilitator superfamily (MFS) profile domain-containing protein</fullName>
    </recommendedName>
</protein>
<dbReference type="OrthoDB" id="410267at2759"/>
<feature type="transmembrane region" description="Helical" evidence="4">
    <location>
        <begin position="453"/>
        <end position="471"/>
    </location>
</feature>
<feature type="transmembrane region" description="Helical" evidence="4">
    <location>
        <begin position="193"/>
        <end position="215"/>
    </location>
</feature>
<evidence type="ECO:0000313" key="6">
    <source>
        <dbReference type="EMBL" id="CAF9937008.1"/>
    </source>
</evidence>
<evidence type="ECO:0000256" key="2">
    <source>
        <dbReference type="ARBA" id="ARBA00006727"/>
    </source>
</evidence>
<dbReference type="GO" id="GO:0022857">
    <property type="term" value="F:transmembrane transporter activity"/>
    <property type="evidence" value="ECO:0007669"/>
    <property type="project" value="InterPro"/>
</dbReference>
<reference evidence="6" key="1">
    <citation type="submission" date="2021-03" db="EMBL/GenBank/DDBJ databases">
        <authorList>
            <person name="Tagirdzhanova G."/>
        </authorList>
    </citation>
    <scope>NUCLEOTIDE SEQUENCE</scope>
</reference>
<evidence type="ECO:0000256" key="1">
    <source>
        <dbReference type="ARBA" id="ARBA00004141"/>
    </source>
</evidence>
<gene>
    <name evidence="6" type="ORF">ALECFALPRED_007040</name>
</gene>
<evidence type="ECO:0000256" key="3">
    <source>
        <dbReference type="SAM" id="MobiDB-lite"/>
    </source>
</evidence>
<dbReference type="Pfam" id="PF07690">
    <property type="entry name" value="MFS_1"/>
    <property type="match status" value="1"/>
</dbReference>
<dbReference type="EMBL" id="CAJPDR010000459">
    <property type="protein sequence ID" value="CAF9937008.1"/>
    <property type="molecule type" value="Genomic_DNA"/>
</dbReference>
<dbReference type="PANTHER" id="PTHR11360">
    <property type="entry name" value="MONOCARBOXYLATE TRANSPORTER"/>
    <property type="match status" value="1"/>
</dbReference>
<feature type="transmembrane region" description="Helical" evidence="4">
    <location>
        <begin position="310"/>
        <end position="330"/>
    </location>
</feature>
<feature type="compositionally biased region" description="Polar residues" evidence="3">
    <location>
        <begin position="48"/>
        <end position="62"/>
    </location>
</feature>
<dbReference type="InterPro" id="IPR011701">
    <property type="entry name" value="MFS"/>
</dbReference>
<feature type="transmembrane region" description="Helical" evidence="4">
    <location>
        <begin position="222"/>
        <end position="239"/>
    </location>
</feature>
<comment type="caution">
    <text evidence="6">The sequence shown here is derived from an EMBL/GenBank/DDBJ whole genome shotgun (WGS) entry which is preliminary data.</text>
</comment>
<dbReference type="InterPro" id="IPR050327">
    <property type="entry name" value="Proton-linked_MCT"/>
</dbReference>
<evidence type="ECO:0000313" key="7">
    <source>
        <dbReference type="Proteomes" id="UP000664203"/>
    </source>
</evidence>
<dbReference type="GO" id="GO:0016020">
    <property type="term" value="C:membrane"/>
    <property type="evidence" value="ECO:0007669"/>
    <property type="project" value="UniProtKB-SubCell"/>
</dbReference>
<comment type="similarity">
    <text evidence="2">Belongs to the major facilitator superfamily. Monocarboxylate porter (TC 2.A.1.13) family.</text>
</comment>
<accession>A0A8H3G5N5</accession>
<dbReference type="Proteomes" id="UP000664203">
    <property type="component" value="Unassembled WGS sequence"/>
</dbReference>
<evidence type="ECO:0000256" key="4">
    <source>
        <dbReference type="SAM" id="Phobius"/>
    </source>
</evidence>
<feature type="compositionally biased region" description="Polar residues" evidence="3">
    <location>
        <begin position="26"/>
        <end position="39"/>
    </location>
</feature>
<keyword evidence="4" id="KW-0472">Membrane</keyword>
<feature type="domain" description="Major facilitator superfamily (MFS) profile" evidence="5">
    <location>
        <begin position="389"/>
        <end position="584"/>
    </location>
</feature>
<feature type="transmembrane region" description="Helical" evidence="4">
    <location>
        <begin position="483"/>
        <end position="508"/>
    </location>
</feature>
<feature type="transmembrane region" description="Helical" evidence="4">
    <location>
        <begin position="342"/>
        <end position="362"/>
    </location>
</feature>
<dbReference type="Gene3D" id="1.20.1250.20">
    <property type="entry name" value="MFS general substrate transporter like domains"/>
    <property type="match status" value="2"/>
</dbReference>
<dbReference type="AlphaFoldDB" id="A0A8H3G5N5"/>
<evidence type="ECO:0000259" key="5">
    <source>
        <dbReference type="PROSITE" id="PS50850"/>
    </source>
</evidence>
<dbReference type="SUPFAM" id="SSF103473">
    <property type="entry name" value="MFS general substrate transporter"/>
    <property type="match status" value="1"/>
</dbReference>
<dbReference type="InterPro" id="IPR036259">
    <property type="entry name" value="MFS_trans_sf"/>
</dbReference>
<sequence>MYSRRREFMSSLQDEEEVLDEKISANGRNGHNRANTQQPILDEEKESLNTNASYHQSLTAKPSNEKTENPRNVNGLEHHSVESKTPATAAHDKSNELSQTRSEQRCSVPGNDGSAFNVSNFPPPTPIDGPIASEKTQSQDHVDKYPEGGLRAWLVVLGSFSGMTASFGIANSVGTFQAYLSSHQLAHDSPGSVGWIFSLYAFLTFFCGVQVGPIFDAYGPRWLVLAGTVCLVGGMMGVAESTSECSLLLYIVTNLSSSSKPYRTPSLIPLSRQELWHFILTYSILCGIGSSLIFTPAIGSIAHFFYRRRAATTGLATTGGSVGGIIFPLMLQRLFPKAGFQWATRGLAFLFLFLLCIANLLIRSRLQPSKDSHVVQNIWPDWRIFKNRVFVLTTAGVFFIECALFIPLSYISSYALSQGVSPTFSYQLLAILNAGSFFGRWAPGYMADLFGRFNTMIITVALCLISVLAVWLSCSPADGSRGIAQLIIFCVLFGFASGSNISLTPVWVGQLCGTEVFGRWYASLYTVVSFGCLIGVPIAGQLLATDRGKYTGLIWFVGACYGGGLICFIWARVLKVGWSLRKIY</sequence>
<feature type="region of interest" description="Disordered" evidence="3">
    <location>
        <begin position="1"/>
        <end position="141"/>
    </location>
</feature>
<feature type="transmembrane region" description="Helical" evidence="4">
    <location>
        <begin position="424"/>
        <end position="441"/>
    </location>
</feature>
<proteinExistence type="inferred from homology"/>
<feature type="transmembrane region" description="Helical" evidence="4">
    <location>
        <begin position="275"/>
        <end position="298"/>
    </location>
</feature>
<feature type="transmembrane region" description="Helical" evidence="4">
    <location>
        <begin position="152"/>
        <end position="173"/>
    </location>
</feature>
<keyword evidence="4" id="KW-1133">Transmembrane helix</keyword>
<feature type="transmembrane region" description="Helical" evidence="4">
    <location>
        <begin position="552"/>
        <end position="574"/>
    </location>
</feature>
<name>A0A8H3G5N5_9LECA</name>
<feature type="transmembrane region" description="Helical" evidence="4">
    <location>
        <begin position="520"/>
        <end position="540"/>
    </location>
</feature>
<comment type="subcellular location">
    <subcellularLocation>
        <location evidence="1">Membrane</location>
        <topology evidence="1">Multi-pass membrane protein</topology>
    </subcellularLocation>
</comment>
<keyword evidence="4" id="KW-0812">Transmembrane</keyword>
<dbReference type="InterPro" id="IPR020846">
    <property type="entry name" value="MFS_dom"/>
</dbReference>
<dbReference type="PROSITE" id="PS50850">
    <property type="entry name" value="MFS"/>
    <property type="match status" value="1"/>
</dbReference>
<dbReference type="PANTHER" id="PTHR11360:SF177">
    <property type="entry name" value="RIBOFLAVIN TRANSPORTER MCH5"/>
    <property type="match status" value="1"/>
</dbReference>
<organism evidence="6 7">
    <name type="scientific">Alectoria fallacina</name>
    <dbReference type="NCBI Taxonomy" id="1903189"/>
    <lineage>
        <taxon>Eukaryota</taxon>
        <taxon>Fungi</taxon>
        <taxon>Dikarya</taxon>
        <taxon>Ascomycota</taxon>
        <taxon>Pezizomycotina</taxon>
        <taxon>Lecanoromycetes</taxon>
        <taxon>OSLEUM clade</taxon>
        <taxon>Lecanoromycetidae</taxon>
        <taxon>Lecanorales</taxon>
        <taxon>Lecanorineae</taxon>
        <taxon>Parmeliaceae</taxon>
        <taxon>Alectoria</taxon>
    </lineage>
</organism>